<dbReference type="EMBL" id="VSSQ01001207">
    <property type="protein sequence ID" value="MPM06196.1"/>
    <property type="molecule type" value="Genomic_DNA"/>
</dbReference>
<accession>A0A644WQL2</accession>
<name>A0A644WQL2_9ZZZZ</name>
<proteinExistence type="predicted"/>
<organism evidence="1">
    <name type="scientific">bioreactor metagenome</name>
    <dbReference type="NCBI Taxonomy" id="1076179"/>
    <lineage>
        <taxon>unclassified sequences</taxon>
        <taxon>metagenomes</taxon>
        <taxon>ecological metagenomes</taxon>
    </lineage>
</organism>
<comment type="caution">
    <text evidence="1">The sequence shown here is derived from an EMBL/GenBank/DDBJ whole genome shotgun (WGS) entry which is preliminary data.</text>
</comment>
<protein>
    <submittedName>
        <fullName evidence="1">Uncharacterized protein</fullName>
    </submittedName>
</protein>
<gene>
    <name evidence="1" type="ORF">SDC9_52492</name>
</gene>
<dbReference type="AlphaFoldDB" id="A0A644WQL2"/>
<sequence length="372" mass="40581">MKEVISFPVCPQTDPRLQDAQLAGSGHHAAPAVGELNLRPRGVHAEGVDEGPHHQGIQVVPRARDDLRNSLVPGQTFLVGPLRRDGVVGIGHRGDPGGHGDGPSLETVRVAGTVHLFVVMAHDLQDQGIVDPRPFQQRLPHFRMPFDEGEFPFRQPSRLVQNGIRNKLLPYVVKQTAHCRAGNHFVLFGKKPVGEKSAEQPDAEGMGEEEIVPRTFADKAEQYFGVGGHRLGKKPADAQQGKNMDVAGRTEEDILAVARHELEGGLEKVPLVPGGRALPGAEYIQDLIQRLFGPLLDGNTIHSLPGEGSGQVSAALRFDMRKIGALGKEKSAFRRHHILCYPSAECGEIPDRKSEYEGIEHEGPRPMNFRAS</sequence>
<reference evidence="1" key="1">
    <citation type="submission" date="2019-08" db="EMBL/GenBank/DDBJ databases">
        <authorList>
            <person name="Kucharzyk K."/>
            <person name="Murdoch R.W."/>
            <person name="Higgins S."/>
            <person name="Loffler F."/>
        </authorList>
    </citation>
    <scope>NUCLEOTIDE SEQUENCE</scope>
</reference>
<evidence type="ECO:0000313" key="1">
    <source>
        <dbReference type="EMBL" id="MPM06196.1"/>
    </source>
</evidence>